<evidence type="ECO:0008006" key="10">
    <source>
        <dbReference type="Google" id="ProtNLM"/>
    </source>
</evidence>
<evidence type="ECO:0000256" key="7">
    <source>
        <dbReference type="SAM" id="Phobius"/>
    </source>
</evidence>
<feature type="transmembrane region" description="Helical" evidence="7">
    <location>
        <begin position="856"/>
        <end position="880"/>
    </location>
</feature>
<keyword evidence="9" id="KW-1185">Reference proteome</keyword>
<evidence type="ECO:0000256" key="6">
    <source>
        <dbReference type="PIRSR" id="PIRSR600175-1"/>
    </source>
</evidence>
<evidence type="ECO:0000256" key="3">
    <source>
        <dbReference type="ARBA" id="ARBA00022692"/>
    </source>
</evidence>
<sequence>MQAIGKVEGKKLNCIANNMEKYISFSLGCMDFIDSLQFMSSSLQKLVENLAKEGSSKFRHMTSHFGEEQISLLLRKQVYPYEYFVSEAKFVETQLPPIENFYSTLSGEGITTLDYAHAQQVWQLFNIQNLGQYHDLYVLSDVLALADVFENFREICLNYYGLDAAHFYTSPGLAWQAALKMTGVKLELLTDIDMHLFIEKGLRGGISMISHRHAKANNEHVPSYDPNQPINHVMYLDANNLYGWAMSQALPVEGFRWINDSEIENLNICDIADDSENGYILEVDLEYPRELHDDHNEYPLAPEKLKVTNDMLSPYEKAIGRFELKHGVVSLYYTDIVLVDTCILTFVCEGSSILAGAVIFSVLGYLAKKYSIPIEDVVKSGPGLGFVAYPEALAHLPGQNIWTILFFIMLLSLALDSRFGSFECIVIAAIDIWPSLMRKRTVVIIVLCGFFALSGIIFCFQIIFISGMVSYKAPTHGDYQYPKAAIAFGFILSLLPLIPIPVFAIRSIKNASGHTFKEINAPYYSNLSLKEWQGIRDMTKCQTTLLYGLYTEISGTTQKDLIIKTNSDYELVSRAISGRSFGYFIGSFIGGPLVDKLGNYCDLMIAISLDGAAIATILAPYSSNVGMLGVLLVIGGTFEGVINIAGQRLILNLWKRKATGTLHILHFGFGMGSFIDPQIANPFLAVLAPTLDITNASSINGTKSPFVIDPVTVTATTTNNTIAAIFLKESKIESAYLIVSIIVASLSVVFFLYQFCNRTTVYTHVHVPGEIKESNFRKAVKLVDPAACADGRFIPVRILVIIEASGVLVTAILLEIFARENDLALWVLTCPMGFFLSQLFPTGIGWGDFHVEFTGIAITFALMGGALGGVSYLWVLGYLYEYQGYDMFLHQLVFYGGCMMFFTIIMTIVGIKHGGRFERDTEGHADENAVELDELDEDITCINDEA</sequence>
<dbReference type="Pfam" id="PF00209">
    <property type="entry name" value="SNF"/>
    <property type="match status" value="1"/>
</dbReference>
<comment type="caution">
    <text evidence="8">The sequence shown here is derived from an EMBL/GenBank/DDBJ whole genome shotgun (WGS) entry which is preliminary data.</text>
</comment>
<feature type="transmembrane region" description="Helical" evidence="7">
    <location>
        <begin position="794"/>
        <end position="816"/>
    </location>
</feature>
<keyword evidence="2" id="KW-0813">Transport</keyword>
<feature type="transmembrane region" description="Helical" evidence="7">
    <location>
        <begin position="401"/>
        <end position="430"/>
    </location>
</feature>
<reference evidence="8" key="1">
    <citation type="submission" date="2021-03" db="EMBL/GenBank/DDBJ databases">
        <authorList>
            <person name="Bekaert M."/>
        </authorList>
    </citation>
    <scope>NUCLEOTIDE SEQUENCE</scope>
</reference>
<protein>
    <recommendedName>
        <fullName evidence="10">DNA-directed DNA polymerase</fullName>
    </recommendedName>
</protein>
<dbReference type="InterPro" id="IPR011701">
    <property type="entry name" value="MFS"/>
</dbReference>
<feature type="transmembrane region" description="Helical" evidence="7">
    <location>
        <begin position="603"/>
        <end position="621"/>
    </location>
</feature>
<dbReference type="InterPro" id="IPR043502">
    <property type="entry name" value="DNA/RNA_pol_sf"/>
</dbReference>
<dbReference type="Pfam" id="PF07690">
    <property type="entry name" value="MFS_1"/>
    <property type="match status" value="1"/>
</dbReference>
<dbReference type="InterPro" id="IPR036259">
    <property type="entry name" value="MFS_trans_sf"/>
</dbReference>
<keyword evidence="5 7" id="KW-0472">Membrane</keyword>
<evidence type="ECO:0000313" key="9">
    <source>
        <dbReference type="Proteomes" id="UP000683360"/>
    </source>
</evidence>
<comment type="subcellular location">
    <subcellularLocation>
        <location evidence="1">Membrane</location>
        <topology evidence="1">Multi-pass membrane protein</topology>
    </subcellularLocation>
</comment>
<dbReference type="GO" id="GO:0022857">
    <property type="term" value="F:transmembrane transporter activity"/>
    <property type="evidence" value="ECO:0007669"/>
    <property type="project" value="InterPro"/>
</dbReference>
<keyword evidence="4 7" id="KW-1133">Transmembrane helix</keyword>
<dbReference type="InterPro" id="IPR037272">
    <property type="entry name" value="SNS_sf"/>
</dbReference>
<evidence type="ECO:0000256" key="1">
    <source>
        <dbReference type="ARBA" id="ARBA00004141"/>
    </source>
</evidence>
<feature type="binding site" evidence="6">
    <location>
        <position position="413"/>
    </location>
    <ligand>
        <name>Na(+)</name>
        <dbReference type="ChEBI" id="CHEBI:29101"/>
        <label>1</label>
    </ligand>
</feature>
<keyword evidence="6" id="KW-0479">Metal-binding</keyword>
<evidence type="ECO:0000256" key="2">
    <source>
        <dbReference type="ARBA" id="ARBA00022448"/>
    </source>
</evidence>
<feature type="transmembrane region" description="Helical" evidence="7">
    <location>
        <begin position="484"/>
        <end position="505"/>
    </location>
</feature>
<keyword evidence="6" id="KW-0915">Sodium</keyword>
<dbReference type="GO" id="GO:0046872">
    <property type="term" value="F:metal ion binding"/>
    <property type="evidence" value="ECO:0007669"/>
    <property type="project" value="UniProtKB-KW"/>
</dbReference>
<dbReference type="Gene3D" id="1.20.1250.20">
    <property type="entry name" value="MFS general substrate transporter like domains"/>
    <property type="match status" value="1"/>
</dbReference>
<name>A0A8S3Q0Q0_MYTED</name>
<accession>A0A8S3Q0Q0</accession>
<feature type="transmembrane region" description="Helical" evidence="7">
    <location>
        <begin position="735"/>
        <end position="755"/>
    </location>
</feature>
<feature type="transmembrane region" description="Helical" evidence="7">
    <location>
        <begin position="627"/>
        <end position="646"/>
    </location>
</feature>
<dbReference type="SUPFAM" id="SSF56672">
    <property type="entry name" value="DNA/RNA polymerases"/>
    <property type="match status" value="1"/>
</dbReference>
<organism evidence="8 9">
    <name type="scientific">Mytilus edulis</name>
    <name type="common">Blue mussel</name>
    <dbReference type="NCBI Taxonomy" id="6550"/>
    <lineage>
        <taxon>Eukaryota</taxon>
        <taxon>Metazoa</taxon>
        <taxon>Spiralia</taxon>
        <taxon>Lophotrochozoa</taxon>
        <taxon>Mollusca</taxon>
        <taxon>Bivalvia</taxon>
        <taxon>Autobranchia</taxon>
        <taxon>Pteriomorphia</taxon>
        <taxon>Mytilida</taxon>
        <taxon>Mytiloidea</taxon>
        <taxon>Mytilidae</taxon>
        <taxon>Mytilinae</taxon>
        <taxon>Mytilus</taxon>
    </lineage>
</organism>
<feature type="transmembrane region" description="Helical" evidence="7">
    <location>
        <begin position="823"/>
        <end position="844"/>
    </location>
</feature>
<keyword evidence="3 7" id="KW-0812">Transmembrane</keyword>
<dbReference type="PROSITE" id="PS50267">
    <property type="entry name" value="NA_NEUROTRAN_SYMP_3"/>
    <property type="match status" value="1"/>
</dbReference>
<dbReference type="PANTHER" id="PTHR23121:SF9">
    <property type="entry name" value="SODIUM-DEPENDENT GLUCOSE TRANSPORTER 1"/>
    <property type="match status" value="1"/>
</dbReference>
<dbReference type="OrthoDB" id="2425134at2759"/>
<dbReference type="SUPFAM" id="SSF161070">
    <property type="entry name" value="SNF-like"/>
    <property type="match status" value="1"/>
</dbReference>
<dbReference type="SUPFAM" id="SSF103473">
    <property type="entry name" value="MFS general substrate transporter"/>
    <property type="match status" value="1"/>
</dbReference>
<dbReference type="GO" id="GO:0016020">
    <property type="term" value="C:membrane"/>
    <property type="evidence" value="ECO:0007669"/>
    <property type="project" value="UniProtKB-SubCell"/>
</dbReference>
<evidence type="ECO:0000256" key="5">
    <source>
        <dbReference type="ARBA" id="ARBA00023136"/>
    </source>
</evidence>
<dbReference type="PRINTS" id="PR00176">
    <property type="entry name" value="NANEUSMPORT"/>
</dbReference>
<dbReference type="PANTHER" id="PTHR23121">
    <property type="entry name" value="SODIUM-DEPENDENT GLUCOSE TRANSPORTER 1"/>
    <property type="match status" value="1"/>
</dbReference>
<dbReference type="EMBL" id="CAJPWZ010000234">
    <property type="protein sequence ID" value="CAG2188429.1"/>
    <property type="molecule type" value="Genomic_DNA"/>
</dbReference>
<feature type="transmembrane region" description="Helical" evidence="7">
    <location>
        <begin position="442"/>
        <end position="464"/>
    </location>
</feature>
<dbReference type="AlphaFoldDB" id="A0A8S3Q0Q0"/>
<dbReference type="Proteomes" id="UP000683360">
    <property type="component" value="Unassembled WGS sequence"/>
</dbReference>
<dbReference type="InterPro" id="IPR000175">
    <property type="entry name" value="Na/ntran_symport"/>
</dbReference>
<proteinExistence type="predicted"/>
<feature type="transmembrane region" description="Helical" evidence="7">
    <location>
        <begin position="892"/>
        <end position="911"/>
    </location>
</feature>
<evidence type="ECO:0000313" key="8">
    <source>
        <dbReference type="EMBL" id="CAG2188429.1"/>
    </source>
</evidence>
<evidence type="ECO:0000256" key="4">
    <source>
        <dbReference type="ARBA" id="ARBA00022989"/>
    </source>
</evidence>
<gene>
    <name evidence="8" type="ORF">MEDL_3850</name>
</gene>
<feature type="binding site" evidence="6">
    <location>
        <position position="417"/>
    </location>
    <ligand>
        <name>Na(+)</name>
        <dbReference type="ChEBI" id="CHEBI:29101"/>
        <label>1</label>
    </ligand>
</feature>
<feature type="binding site" evidence="6">
    <location>
        <position position="416"/>
    </location>
    <ligand>
        <name>Na(+)</name>
        <dbReference type="ChEBI" id="CHEBI:29101"/>
        <label>1</label>
    </ligand>
</feature>